<name>V4A1S2_LOTGI</name>
<proteinExistence type="predicted"/>
<dbReference type="Gene3D" id="3.40.50.2300">
    <property type="match status" value="1"/>
</dbReference>
<dbReference type="RefSeq" id="XP_009058626.1">
    <property type="nucleotide sequence ID" value="XM_009060378.1"/>
</dbReference>
<dbReference type="HOGENOM" id="CLU_1526914_0_0_1"/>
<dbReference type="EMBL" id="KB202367">
    <property type="protein sequence ID" value="ESO90627.1"/>
    <property type="molecule type" value="Genomic_DNA"/>
</dbReference>
<gene>
    <name evidence="1" type="ORF">LOTGIDRAFT_163823</name>
</gene>
<dbReference type="Proteomes" id="UP000030746">
    <property type="component" value="Unassembled WGS sequence"/>
</dbReference>
<accession>V4A1S2</accession>
<organism evidence="1 2">
    <name type="scientific">Lottia gigantea</name>
    <name type="common">Giant owl limpet</name>
    <dbReference type="NCBI Taxonomy" id="225164"/>
    <lineage>
        <taxon>Eukaryota</taxon>
        <taxon>Metazoa</taxon>
        <taxon>Spiralia</taxon>
        <taxon>Lophotrochozoa</taxon>
        <taxon>Mollusca</taxon>
        <taxon>Gastropoda</taxon>
        <taxon>Patellogastropoda</taxon>
        <taxon>Lottioidea</taxon>
        <taxon>Lottiidae</taxon>
        <taxon>Lottia</taxon>
    </lineage>
</organism>
<dbReference type="OrthoDB" id="6156264at2759"/>
<dbReference type="AlphaFoldDB" id="V4A1S2"/>
<dbReference type="CTD" id="20239562"/>
<sequence>MNLADFSSIFCLVTYLKLCETYQGIIPIVVLQVSFYFISPVRYRPVVLQVSFYFISPVRYRPVVLPVSFYFISPVRYRPVVLQSSKVQTGSSAGIILFHQSSKVQTSSSSGGIFDRDDHTSQKAFEYAIKKHKSRFKDPFFEFNVTGTIDKININDNFQLASAIKVQVEVRKILIL</sequence>
<keyword evidence="2" id="KW-1185">Reference proteome</keyword>
<dbReference type="GeneID" id="20239562"/>
<evidence type="ECO:0000313" key="1">
    <source>
        <dbReference type="EMBL" id="ESO90627.1"/>
    </source>
</evidence>
<reference evidence="1 2" key="1">
    <citation type="journal article" date="2013" name="Nature">
        <title>Insights into bilaterian evolution from three spiralian genomes.</title>
        <authorList>
            <person name="Simakov O."/>
            <person name="Marletaz F."/>
            <person name="Cho S.J."/>
            <person name="Edsinger-Gonzales E."/>
            <person name="Havlak P."/>
            <person name="Hellsten U."/>
            <person name="Kuo D.H."/>
            <person name="Larsson T."/>
            <person name="Lv J."/>
            <person name="Arendt D."/>
            <person name="Savage R."/>
            <person name="Osoegawa K."/>
            <person name="de Jong P."/>
            <person name="Grimwood J."/>
            <person name="Chapman J.A."/>
            <person name="Shapiro H."/>
            <person name="Aerts A."/>
            <person name="Otillar R.P."/>
            <person name="Terry A.Y."/>
            <person name="Boore J.L."/>
            <person name="Grigoriev I.V."/>
            <person name="Lindberg D.R."/>
            <person name="Seaver E.C."/>
            <person name="Weisblat D.A."/>
            <person name="Putnam N.H."/>
            <person name="Rokhsar D.S."/>
        </authorList>
    </citation>
    <scope>NUCLEOTIDE SEQUENCE [LARGE SCALE GENOMIC DNA]</scope>
</reference>
<protein>
    <submittedName>
        <fullName evidence="1">Uncharacterized protein</fullName>
    </submittedName>
</protein>
<evidence type="ECO:0000313" key="2">
    <source>
        <dbReference type="Proteomes" id="UP000030746"/>
    </source>
</evidence>
<dbReference type="KEGG" id="lgi:LOTGIDRAFT_163823"/>